<keyword evidence="4" id="KW-0378">Hydrolase</keyword>
<sequence length="172" mass="18939">MKLSCTILCASLVCFFTACTMPLRPSYDRTTGSYRLSKGEQHTNQVMANASGTTADWMTIIKPWIGTPYKYGKASRNGTDCSGYVMNIYKEKTGVSLPHSSSQMYQMGKKIAKDDLKTGDLVFFGGGAGVDHVGVYLEEGSFTHASTSKGVMISPMSDPYWQPRYKGARRIQ</sequence>
<feature type="domain" description="NlpC/P60" evidence="7">
    <location>
        <begin position="51"/>
        <end position="172"/>
    </location>
</feature>
<dbReference type="GO" id="GO:0008234">
    <property type="term" value="F:cysteine-type peptidase activity"/>
    <property type="evidence" value="ECO:0007669"/>
    <property type="project" value="UniProtKB-KW"/>
</dbReference>
<dbReference type="PANTHER" id="PTHR47360">
    <property type="entry name" value="MUREIN DD-ENDOPEPTIDASE MEPS/MUREIN LD-CARBOXYPEPTIDASE"/>
    <property type="match status" value="1"/>
</dbReference>
<keyword evidence="2" id="KW-0645">Protease</keyword>
<evidence type="ECO:0000313" key="8">
    <source>
        <dbReference type="EMBL" id="PJJ42611.1"/>
    </source>
</evidence>
<accession>A0A2M9AA45</accession>
<keyword evidence="5" id="KW-0788">Thiol protease</keyword>
<dbReference type="Proteomes" id="UP000231134">
    <property type="component" value="Unassembled WGS sequence"/>
</dbReference>
<evidence type="ECO:0000256" key="3">
    <source>
        <dbReference type="ARBA" id="ARBA00022729"/>
    </source>
</evidence>
<organism evidence="8 9">
    <name type="scientific">Hallerella succinigenes</name>
    <dbReference type="NCBI Taxonomy" id="1896222"/>
    <lineage>
        <taxon>Bacteria</taxon>
        <taxon>Pseudomonadati</taxon>
        <taxon>Fibrobacterota</taxon>
        <taxon>Fibrobacteria</taxon>
        <taxon>Fibrobacterales</taxon>
        <taxon>Fibrobacteraceae</taxon>
        <taxon>Hallerella</taxon>
    </lineage>
</organism>
<name>A0A2M9AA45_9BACT</name>
<comment type="similarity">
    <text evidence="1">Belongs to the peptidase C40 family.</text>
</comment>
<evidence type="ECO:0000256" key="5">
    <source>
        <dbReference type="ARBA" id="ARBA00022807"/>
    </source>
</evidence>
<dbReference type="Gene3D" id="3.90.1720.10">
    <property type="entry name" value="endopeptidase domain like (from Nostoc punctiforme)"/>
    <property type="match status" value="1"/>
</dbReference>
<comment type="caution">
    <text evidence="8">The sequence shown here is derived from an EMBL/GenBank/DDBJ whole genome shotgun (WGS) entry which is preliminary data.</text>
</comment>
<evidence type="ECO:0000256" key="2">
    <source>
        <dbReference type="ARBA" id="ARBA00022670"/>
    </source>
</evidence>
<dbReference type="InterPro" id="IPR000064">
    <property type="entry name" value="NLP_P60_dom"/>
</dbReference>
<evidence type="ECO:0000256" key="1">
    <source>
        <dbReference type="ARBA" id="ARBA00007074"/>
    </source>
</evidence>
<keyword evidence="8" id="KW-0449">Lipoprotein</keyword>
<feature type="chain" id="PRO_5014786480" evidence="6">
    <location>
        <begin position="21"/>
        <end position="172"/>
    </location>
</feature>
<dbReference type="InterPro" id="IPR038765">
    <property type="entry name" value="Papain-like_cys_pep_sf"/>
</dbReference>
<dbReference type="InterPro" id="IPR052062">
    <property type="entry name" value="Murein_DD/LD_carboxypeptidase"/>
</dbReference>
<proteinExistence type="inferred from homology"/>
<dbReference type="GO" id="GO:0006508">
    <property type="term" value="P:proteolysis"/>
    <property type="evidence" value="ECO:0007669"/>
    <property type="project" value="UniProtKB-KW"/>
</dbReference>
<feature type="signal peptide" evidence="6">
    <location>
        <begin position="1"/>
        <end position="20"/>
    </location>
</feature>
<dbReference type="PROSITE" id="PS51935">
    <property type="entry name" value="NLPC_P60"/>
    <property type="match status" value="1"/>
</dbReference>
<keyword evidence="3 6" id="KW-0732">Signal</keyword>
<evidence type="ECO:0000256" key="6">
    <source>
        <dbReference type="SAM" id="SignalP"/>
    </source>
</evidence>
<dbReference type="PROSITE" id="PS51257">
    <property type="entry name" value="PROKAR_LIPOPROTEIN"/>
    <property type="match status" value="1"/>
</dbReference>
<dbReference type="Pfam" id="PF00877">
    <property type="entry name" value="NLPC_P60"/>
    <property type="match status" value="1"/>
</dbReference>
<evidence type="ECO:0000259" key="7">
    <source>
        <dbReference type="PROSITE" id="PS51935"/>
    </source>
</evidence>
<dbReference type="EMBL" id="PGEX01000001">
    <property type="protein sequence ID" value="PJJ42611.1"/>
    <property type="molecule type" value="Genomic_DNA"/>
</dbReference>
<reference evidence="8 9" key="1">
    <citation type="submission" date="2017-11" db="EMBL/GenBank/DDBJ databases">
        <title>Animal gut microbial communities from fecal samples from Wisconsin, USA.</title>
        <authorList>
            <person name="Neumann A."/>
        </authorList>
    </citation>
    <scope>NUCLEOTIDE SEQUENCE [LARGE SCALE GENOMIC DNA]</scope>
    <source>
        <strain evidence="8 9">UWS3</strain>
    </source>
</reference>
<gene>
    <name evidence="8" type="ORF">BGX16_2648</name>
</gene>
<dbReference type="AlphaFoldDB" id="A0A2M9AA45"/>
<keyword evidence="9" id="KW-1185">Reference proteome</keyword>
<evidence type="ECO:0000256" key="4">
    <source>
        <dbReference type="ARBA" id="ARBA00022801"/>
    </source>
</evidence>
<evidence type="ECO:0000313" key="9">
    <source>
        <dbReference type="Proteomes" id="UP000231134"/>
    </source>
</evidence>
<dbReference type="SUPFAM" id="SSF54001">
    <property type="entry name" value="Cysteine proteinases"/>
    <property type="match status" value="1"/>
</dbReference>
<dbReference type="RefSeq" id="WP_100426458.1">
    <property type="nucleotide sequence ID" value="NZ_JAQXKX010000061.1"/>
</dbReference>
<protein>
    <submittedName>
        <fullName evidence="8">Putative lipoprotein NlpC</fullName>
    </submittedName>
</protein>
<dbReference type="PANTHER" id="PTHR47360:SF1">
    <property type="entry name" value="ENDOPEPTIDASE NLPC-RELATED"/>
    <property type="match status" value="1"/>
</dbReference>